<evidence type="ECO:0000256" key="2">
    <source>
        <dbReference type="ARBA" id="ARBA00013056"/>
    </source>
</evidence>
<keyword evidence="5" id="KW-0963">Cytoplasm</keyword>
<dbReference type="GO" id="GO:0005737">
    <property type="term" value="C:cytoplasm"/>
    <property type="evidence" value="ECO:0007669"/>
    <property type="project" value="UniProtKB-SubCell"/>
</dbReference>
<dbReference type="PANTHER" id="PTHR10472:SF5">
    <property type="entry name" value="D-AMINOACYL-TRNA DEACYLASE 1"/>
    <property type="match status" value="1"/>
</dbReference>
<name>A0A8J6E5B8_9EUKA</name>
<dbReference type="NCBIfam" id="TIGR00256">
    <property type="entry name" value="D-aminoacyl-tRNA deacylase"/>
    <property type="match status" value="1"/>
</dbReference>
<accession>A0A8J6E5B8</accession>
<comment type="similarity">
    <text evidence="1 5">Belongs to the DTD family.</text>
</comment>
<dbReference type="Proteomes" id="UP000717585">
    <property type="component" value="Unassembled WGS sequence"/>
</dbReference>
<dbReference type="Gene3D" id="3.50.80.10">
    <property type="entry name" value="D-tyrosyl-tRNA(Tyr) deacylase"/>
    <property type="match status" value="1"/>
</dbReference>
<comment type="subcellular location">
    <subcellularLocation>
        <location evidence="5">Cytoplasm</location>
    </subcellularLocation>
</comment>
<dbReference type="PANTHER" id="PTHR10472">
    <property type="entry name" value="D-TYROSYL-TRNA TYR DEACYLASE"/>
    <property type="match status" value="1"/>
</dbReference>
<protein>
    <recommendedName>
        <fullName evidence="2 5">D-aminoacyl-tRNA deacylase</fullName>
        <ecNumber evidence="2 5">3.1.1.96</ecNumber>
    </recommendedName>
</protein>
<evidence type="ECO:0000256" key="5">
    <source>
        <dbReference type="RuleBase" id="RU003470"/>
    </source>
</evidence>
<dbReference type="InterPro" id="IPR003732">
    <property type="entry name" value="Daa-tRNA_deacyls_DTD"/>
</dbReference>
<dbReference type="HAMAP" id="MF_00518">
    <property type="entry name" value="Deacylase_Dtd"/>
    <property type="match status" value="1"/>
</dbReference>
<keyword evidence="5" id="KW-0694">RNA-binding</keyword>
<comment type="catalytic activity">
    <reaction evidence="4">
        <text>a D-aminoacyl-tRNA + H2O = a tRNA + a D-alpha-amino acid + H(+)</text>
        <dbReference type="Rhea" id="RHEA:13953"/>
        <dbReference type="Rhea" id="RHEA-COMP:10123"/>
        <dbReference type="Rhea" id="RHEA-COMP:10124"/>
        <dbReference type="ChEBI" id="CHEBI:15377"/>
        <dbReference type="ChEBI" id="CHEBI:15378"/>
        <dbReference type="ChEBI" id="CHEBI:59871"/>
        <dbReference type="ChEBI" id="CHEBI:78442"/>
        <dbReference type="ChEBI" id="CHEBI:79333"/>
        <dbReference type="EC" id="3.1.1.96"/>
    </reaction>
</comment>
<dbReference type="OrthoDB" id="275783at2759"/>
<organism evidence="6 7">
    <name type="scientific">Carpediemonas membranifera</name>
    <dbReference type="NCBI Taxonomy" id="201153"/>
    <lineage>
        <taxon>Eukaryota</taxon>
        <taxon>Metamonada</taxon>
        <taxon>Carpediemonas-like organisms</taxon>
        <taxon>Carpediemonas</taxon>
    </lineage>
</organism>
<keyword evidence="5" id="KW-0378">Hydrolase</keyword>
<evidence type="ECO:0000313" key="6">
    <source>
        <dbReference type="EMBL" id="KAG9395542.1"/>
    </source>
</evidence>
<evidence type="ECO:0000256" key="4">
    <source>
        <dbReference type="ARBA" id="ARBA00048018"/>
    </source>
</evidence>
<dbReference type="SUPFAM" id="SSF69500">
    <property type="entry name" value="DTD-like"/>
    <property type="match status" value="1"/>
</dbReference>
<keyword evidence="5" id="KW-0820">tRNA-binding</keyword>
<dbReference type="EMBL" id="JAHDYR010000011">
    <property type="protein sequence ID" value="KAG9395542.1"/>
    <property type="molecule type" value="Genomic_DNA"/>
</dbReference>
<reference evidence="6" key="1">
    <citation type="submission" date="2021-05" db="EMBL/GenBank/DDBJ databases">
        <title>A free-living protist that lacks canonical eukaryotic 1 DNA replication and segregation systems.</title>
        <authorList>
            <person name="Salas-Leiva D.E."/>
            <person name="Tromer E.C."/>
            <person name="Curtis B.A."/>
            <person name="Jerlstrom-Hultqvist J."/>
            <person name="Kolisko M."/>
            <person name="Yi Z."/>
            <person name="Salas-Leiva J.S."/>
            <person name="Gallot-Lavallee L."/>
            <person name="Kops G.J.P.L."/>
            <person name="Archibald J.M."/>
            <person name="Simpson A.G.B."/>
            <person name="Roger A.J."/>
        </authorList>
    </citation>
    <scope>NUCLEOTIDE SEQUENCE</scope>
    <source>
        <strain evidence="6">BICM</strain>
    </source>
</reference>
<dbReference type="InterPro" id="IPR023509">
    <property type="entry name" value="DTD-like_sf"/>
</dbReference>
<keyword evidence="7" id="KW-1185">Reference proteome</keyword>
<dbReference type="GO" id="GO:0051500">
    <property type="term" value="F:D-tyrosyl-tRNA(Tyr) deacylase activity"/>
    <property type="evidence" value="ECO:0007669"/>
    <property type="project" value="TreeGrafter"/>
</dbReference>
<dbReference type="AlphaFoldDB" id="A0A8J6E5B8"/>
<sequence>MRAIIQRVKRASVTVDDEVIGDIGKGLCVLVGITRDDIPLDLDFMAKKIAGIRLFDDSEGNPWTKSAKDVGGGILLVSQFTLCAQLKGNRPDYHDALDGSLSEGMFNQLVEQVKKIHGDNVATGRFGADMDVMIVNDGPCTIEIDSRKSEYLESSMYSRVGQKNVEKYFRQLEKQAQIEANRKAKAALKQQQKAAKLAGELANIAHEAEAKE</sequence>
<dbReference type="Pfam" id="PF02580">
    <property type="entry name" value="Tyr_Deacylase"/>
    <property type="match status" value="1"/>
</dbReference>
<dbReference type="FunFam" id="3.50.80.10:FF:000001">
    <property type="entry name" value="D-aminoacyl-tRNA deacylase"/>
    <property type="match status" value="1"/>
</dbReference>
<evidence type="ECO:0000256" key="3">
    <source>
        <dbReference type="ARBA" id="ARBA00047676"/>
    </source>
</evidence>
<evidence type="ECO:0000313" key="7">
    <source>
        <dbReference type="Proteomes" id="UP000717585"/>
    </source>
</evidence>
<gene>
    <name evidence="6" type="ORF">J8273_3118</name>
</gene>
<dbReference type="EC" id="3.1.1.96" evidence="2 5"/>
<evidence type="ECO:0000256" key="1">
    <source>
        <dbReference type="ARBA" id="ARBA00009673"/>
    </source>
</evidence>
<proteinExistence type="inferred from homology"/>
<comment type="caution">
    <text evidence="6">The sequence shown here is derived from an EMBL/GenBank/DDBJ whole genome shotgun (WGS) entry which is preliminary data.</text>
</comment>
<comment type="catalytic activity">
    <reaction evidence="3">
        <text>glycyl-tRNA(Ala) + H2O = tRNA(Ala) + glycine + H(+)</text>
        <dbReference type="Rhea" id="RHEA:53744"/>
        <dbReference type="Rhea" id="RHEA-COMP:9657"/>
        <dbReference type="Rhea" id="RHEA-COMP:13640"/>
        <dbReference type="ChEBI" id="CHEBI:15377"/>
        <dbReference type="ChEBI" id="CHEBI:15378"/>
        <dbReference type="ChEBI" id="CHEBI:57305"/>
        <dbReference type="ChEBI" id="CHEBI:78442"/>
        <dbReference type="ChEBI" id="CHEBI:78522"/>
        <dbReference type="EC" id="3.1.1.96"/>
    </reaction>
</comment>
<dbReference type="GO" id="GO:0000049">
    <property type="term" value="F:tRNA binding"/>
    <property type="evidence" value="ECO:0007669"/>
    <property type="project" value="UniProtKB-KW"/>
</dbReference>